<dbReference type="Proteomes" id="UP000621492">
    <property type="component" value="Unassembled WGS sequence"/>
</dbReference>
<dbReference type="RefSeq" id="WP_188725024.1">
    <property type="nucleotide sequence ID" value="NZ_BMJD01000012.1"/>
</dbReference>
<protein>
    <submittedName>
        <fullName evidence="1">Uncharacterized protein</fullName>
    </submittedName>
</protein>
<accession>A0A9W5TXA9</accession>
<dbReference type="AlphaFoldDB" id="A0A9W5TXA9"/>
<dbReference type="EMBL" id="BMJD01000012">
    <property type="protein sequence ID" value="GGB41674.1"/>
    <property type="molecule type" value="Genomic_DNA"/>
</dbReference>
<name>A0A9W5TXA9_9BACI</name>
<proteinExistence type="predicted"/>
<reference evidence="1" key="2">
    <citation type="submission" date="2020-09" db="EMBL/GenBank/DDBJ databases">
        <authorList>
            <person name="Sun Q."/>
            <person name="Zhou Y."/>
        </authorList>
    </citation>
    <scope>NUCLEOTIDE SEQUENCE</scope>
    <source>
        <strain evidence="1">CGMCC 1.15454</strain>
    </source>
</reference>
<comment type="caution">
    <text evidence="1">The sequence shown here is derived from an EMBL/GenBank/DDBJ whole genome shotgun (WGS) entry which is preliminary data.</text>
</comment>
<keyword evidence="2" id="KW-1185">Reference proteome</keyword>
<evidence type="ECO:0000313" key="1">
    <source>
        <dbReference type="EMBL" id="GGB41674.1"/>
    </source>
</evidence>
<evidence type="ECO:0000313" key="2">
    <source>
        <dbReference type="Proteomes" id="UP000621492"/>
    </source>
</evidence>
<reference evidence="1" key="1">
    <citation type="journal article" date="2014" name="Int. J. Syst. Evol. Microbiol.">
        <title>Complete genome sequence of Corynebacterium casei LMG S-19264T (=DSM 44701T), isolated from a smear-ripened cheese.</title>
        <authorList>
            <consortium name="US DOE Joint Genome Institute (JGI-PGF)"/>
            <person name="Walter F."/>
            <person name="Albersmeier A."/>
            <person name="Kalinowski J."/>
            <person name="Ruckert C."/>
        </authorList>
    </citation>
    <scope>NUCLEOTIDE SEQUENCE</scope>
    <source>
        <strain evidence="1">CGMCC 1.15454</strain>
    </source>
</reference>
<sequence>MKNEVMLKHAIELLQNVNPEELEIVQIDNTKYDDGSIGLNVSLTYPAKD</sequence>
<organism evidence="1 2">
    <name type="scientific">Lentibacillus populi</name>
    <dbReference type="NCBI Taxonomy" id="1827502"/>
    <lineage>
        <taxon>Bacteria</taxon>
        <taxon>Bacillati</taxon>
        <taxon>Bacillota</taxon>
        <taxon>Bacilli</taxon>
        <taxon>Bacillales</taxon>
        <taxon>Bacillaceae</taxon>
        <taxon>Lentibacillus</taxon>
    </lineage>
</organism>
<gene>
    <name evidence="1" type="ORF">GCM10011409_19000</name>
</gene>